<comment type="caution">
    <text evidence="4">The sequence shown here is derived from an EMBL/GenBank/DDBJ whole genome shotgun (WGS) entry which is preliminary data.</text>
</comment>
<feature type="repeat" description="TPR" evidence="3">
    <location>
        <begin position="235"/>
        <end position="268"/>
    </location>
</feature>
<dbReference type="InterPro" id="IPR019734">
    <property type="entry name" value="TPR_rpt"/>
</dbReference>
<gene>
    <name evidence="4" type="ORF">AMJ52_09595</name>
</gene>
<feature type="repeat" description="TPR" evidence="3">
    <location>
        <begin position="33"/>
        <end position="66"/>
    </location>
</feature>
<keyword evidence="2 3" id="KW-0802">TPR repeat</keyword>
<dbReference type="Pfam" id="PF12895">
    <property type="entry name" value="ANAPC3"/>
    <property type="match status" value="1"/>
</dbReference>
<keyword evidence="1" id="KW-0677">Repeat</keyword>
<evidence type="ECO:0000256" key="1">
    <source>
        <dbReference type="ARBA" id="ARBA00022737"/>
    </source>
</evidence>
<dbReference type="Gene3D" id="1.25.40.10">
    <property type="entry name" value="Tetratricopeptide repeat domain"/>
    <property type="match status" value="2"/>
</dbReference>
<evidence type="ECO:0000313" key="4">
    <source>
        <dbReference type="EMBL" id="KPJ70663.1"/>
    </source>
</evidence>
<evidence type="ECO:0000313" key="5">
    <source>
        <dbReference type="Proteomes" id="UP000051012"/>
    </source>
</evidence>
<dbReference type="SMART" id="SM00028">
    <property type="entry name" value="TPR"/>
    <property type="match status" value="7"/>
</dbReference>
<dbReference type="InterPro" id="IPR051685">
    <property type="entry name" value="Ycf3/AcsC/BcsC/TPR_MFPF"/>
</dbReference>
<dbReference type="PROSITE" id="PS50005">
    <property type="entry name" value="TPR"/>
    <property type="match status" value="5"/>
</dbReference>
<evidence type="ECO:0000256" key="3">
    <source>
        <dbReference type="PROSITE-ProRule" id="PRU00339"/>
    </source>
</evidence>
<dbReference type="Pfam" id="PF13181">
    <property type="entry name" value="TPR_8"/>
    <property type="match status" value="1"/>
</dbReference>
<feature type="repeat" description="TPR" evidence="3">
    <location>
        <begin position="201"/>
        <end position="234"/>
    </location>
</feature>
<feature type="repeat" description="TPR" evidence="3">
    <location>
        <begin position="270"/>
        <end position="303"/>
    </location>
</feature>
<proteinExistence type="predicted"/>
<feature type="repeat" description="TPR" evidence="3">
    <location>
        <begin position="167"/>
        <end position="200"/>
    </location>
</feature>
<protein>
    <submittedName>
        <fullName evidence="4">Uncharacterized protein</fullName>
    </submittedName>
</protein>
<dbReference type="InterPro" id="IPR011990">
    <property type="entry name" value="TPR-like_helical_dom_sf"/>
</dbReference>
<dbReference type="PANTHER" id="PTHR44943">
    <property type="entry name" value="CELLULOSE SYNTHASE OPERON PROTEIN C"/>
    <property type="match status" value="1"/>
</dbReference>
<dbReference type="Proteomes" id="UP000051012">
    <property type="component" value="Unassembled WGS sequence"/>
</dbReference>
<dbReference type="SUPFAM" id="SSF48452">
    <property type="entry name" value="TPR-like"/>
    <property type="match status" value="1"/>
</dbReference>
<evidence type="ECO:0000256" key="2">
    <source>
        <dbReference type="ARBA" id="ARBA00022803"/>
    </source>
</evidence>
<dbReference type="EMBL" id="LJNI01000164">
    <property type="protein sequence ID" value="KPJ70663.1"/>
    <property type="molecule type" value="Genomic_DNA"/>
</dbReference>
<dbReference type="PANTHER" id="PTHR44943:SF8">
    <property type="entry name" value="TPR REPEAT-CONTAINING PROTEIN MJ0263"/>
    <property type="match status" value="1"/>
</dbReference>
<reference evidence="4 5" key="1">
    <citation type="journal article" date="2015" name="Microbiome">
        <title>Genomic resolution of linkages in carbon, nitrogen, and sulfur cycling among widespread estuary sediment bacteria.</title>
        <authorList>
            <person name="Baker B.J."/>
            <person name="Lazar C.S."/>
            <person name="Teske A.P."/>
            <person name="Dick G.J."/>
        </authorList>
    </citation>
    <scope>NUCLEOTIDE SEQUENCE [LARGE SCALE GENOMIC DNA]</scope>
    <source>
        <strain evidence="4">DG_78</strain>
    </source>
</reference>
<feature type="non-terminal residue" evidence="4">
    <location>
        <position position="1"/>
    </location>
</feature>
<organism evidence="4 5">
    <name type="scientific">candidate division TA06 bacterium DG_78</name>
    <dbReference type="NCBI Taxonomy" id="1703772"/>
    <lineage>
        <taxon>Bacteria</taxon>
        <taxon>Bacteria division TA06</taxon>
    </lineage>
</organism>
<accession>A0A0S7Y7A0</accession>
<dbReference type="Pfam" id="PF13414">
    <property type="entry name" value="TPR_11"/>
    <property type="match status" value="1"/>
</dbReference>
<sequence length="304" mass="35475">AFYNAAFTHYQDRKFNEALKSLNYAQMIDPDNVSQYILTGGIYRDMGDTEASNEAYKKAISIDPENPEAYYLIGKALFETKLHDSSIVYLNDAVKYFQSKYDNIEKIIFQNLPEFDIALKHEINKLWRDKKNDELDQVIKVKLGLDGGITTHNRNIEIFFKTTDGLAQSYYLIGMNYYKMNKDDLALENLKKTLELMPEDFDALFFTGELMIRGQKYREAIGYFEKLTQLKPDDLYAWFYIGASYLQLQEYQKAIEVYEEKVLKLDPKFVEGWTNLASAYQKIGNSKKAYECLMKAEELKKGQQ</sequence>
<name>A0A0S7Y7A0_UNCT6</name>
<dbReference type="AlphaFoldDB" id="A0A0S7Y7A0"/>